<evidence type="ECO:0000313" key="4">
    <source>
        <dbReference type="Proteomes" id="UP001143400"/>
    </source>
</evidence>
<name>A0A9W6IYJ4_9HYPH</name>
<dbReference type="RefSeq" id="WP_204951757.1">
    <property type="nucleotide sequence ID" value="NZ_BSFF01000010.1"/>
</dbReference>
<dbReference type="Gene3D" id="3.10.129.10">
    <property type="entry name" value="Hotdog Thioesterase"/>
    <property type="match status" value="1"/>
</dbReference>
<dbReference type="CDD" id="cd00586">
    <property type="entry name" value="4HBT"/>
    <property type="match status" value="1"/>
</dbReference>
<dbReference type="SUPFAM" id="SSF54637">
    <property type="entry name" value="Thioesterase/thiol ester dehydrase-isomerase"/>
    <property type="match status" value="1"/>
</dbReference>
<dbReference type="InterPro" id="IPR029069">
    <property type="entry name" value="HotDog_dom_sf"/>
</dbReference>
<organism evidence="1 4">
    <name type="scientific">Methylopila capsulata</name>
    <dbReference type="NCBI Taxonomy" id="61654"/>
    <lineage>
        <taxon>Bacteria</taxon>
        <taxon>Pseudomonadati</taxon>
        <taxon>Pseudomonadota</taxon>
        <taxon>Alphaproteobacteria</taxon>
        <taxon>Hyphomicrobiales</taxon>
        <taxon>Methylopilaceae</taxon>
        <taxon>Methylopila</taxon>
    </lineage>
</organism>
<accession>A0A9W6IYJ4</accession>
<dbReference type="Proteomes" id="UP001143400">
    <property type="component" value="Unassembled WGS sequence"/>
</dbReference>
<reference evidence="1" key="1">
    <citation type="journal article" date="2014" name="Int. J. Syst. Evol. Microbiol.">
        <title>Complete genome sequence of Corynebacterium casei LMG S-19264T (=DSM 44701T), isolated from a smear-ripened cheese.</title>
        <authorList>
            <consortium name="US DOE Joint Genome Institute (JGI-PGF)"/>
            <person name="Walter F."/>
            <person name="Albersmeier A."/>
            <person name="Kalinowski J."/>
            <person name="Ruckert C."/>
        </authorList>
    </citation>
    <scope>NUCLEOTIDE SEQUENCE</scope>
    <source>
        <strain evidence="1">VKM B-1606</strain>
    </source>
</reference>
<proteinExistence type="predicted"/>
<sequence>MTDAAFVTAPLPIERSYLDHNGHVNMAYHLVLVDQALDLSFAAFGVDAAYVQDLGLSTFAGEMHVRYLNEINFGDVISGRVVFLEADAKRVRWAVELRREADGAVTTTVEGVTLSVSLATRRVAPFPDTVRPAIAAMIESHRREAAKLDWLGRRVGMQR</sequence>
<protein>
    <submittedName>
        <fullName evidence="2">Acyl-CoA thioester hydrolase</fullName>
        <ecNumber evidence="2">3.1.2.-</ecNumber>
    </submittedName>
</protein>
<dbReference type="AlphaFoldDB" id="A0A9W6IYJ4"/>
<keyword evidence="3" id="KW-1185">Reference proteome</keyword>
<dbReference type="EC" id="3.1.2.-" evidence="2"/>
<reference evidence="2 3" key="2">
    <citation type="submission" date="2021-01" db="EMBL/GenBank/DDBJ databases">
        <title>Genomic Encyclopedia of Type Strains, Phase IV (KMG-IV): sequencing the most valuable type-strain genomes for metagenomic binning, comparative biology and taxonomic classification.</title>
        <authorList>
            <person name="Goeker M."/>
        </authorList>
    </citation>
    <scope>NUCLEOTIDE SEQUENCE [LARGE SCALE GENOMIC DNA]</scope>
    <source>
        <strain evidence="2 3">DSM 6130</strain>
    </source>
</reference>
<dbReference type="EMBL" id="JAFBCY010000004">
    <property type="protein sequence ID" value="MBM7853313.1"/>
    <property type="molecule type" value="Genomic_DNA"/>
</dbReference>
<comment type="caution">
    <text evidence="1">The sequence shown here is derived from an EMBL/GenBank/DDBJ whole genome shotgun (WGS) entry which is preliminary data.</text>
</comment>
<dbReference type="Proteomes" id="UP000758856">
    <property type="component" value="Unassembled WGS sequence"/>
</dbReference>
<dbReference type="Pfam" id="PF13279">
    <property type="entry name" value="4HBT_2"/>
    <property type="match status" value="1"/>
</dbReference>
<evidence type="ECO:0000313" key="3">
    <source>
        <dbReference type="Proteomes" id="UP000758856"/>
    </source>
</evidence>
<gene>
    <name evidence="1" type="ORF">GCM10008170_34910</name>
    <name evidence="2" type="ORF">JOD31_003564</name>
</gene>
<keyword evidence="2" id="KW-0378">Hydrolase</keyword>
<dbReference type="EMBL" id="BSFF01000010">
    <property type="protein sequence ID" value="GLK57471.1"/>
    <property type="molecule type" value="Genomic_DNA"/>
</dbReference>
<evidence type="ECO:0000313" key="1">
    <source>
        <dbReference type="EMBL" id="GLK57471.1"/>
    </source>
</evidence>
<evidence type="ECO:0000313" key="2">
    <source>
        <dbReference type="EMBL" id="MBM7853313.1"/>
    </source>
</evidence>
<dbReference type="GO" id="GO:0016787">
    <property type="term" value="F:hydrolase activity"/>
    <property type="evidence" value="ECO:0007669"/>
    <property type="project" value="UniProtKB-KW"/>
</dbReference>
<reference evidence="1" key="3">
    <citation type="submission" date="2023-01" db="EMBL/GenBank/DDBJ databases">
        <authorList>
            <person name="Sun Q."/>
            <person name="Evtushenko L."/>
        </authorList>
    </citation>
    <scope>NUCLEOTIDE SEQUENCE</scope>
    <source>
        <strain evidence="1">VKM B-1606</strain>
    </source>
</reference>